<evidence type="ECO:0000313" key="3">
    <source>
        <dbReference type="Proteomes" id="UP000219994"/>
    </source>
</evidence>
<dbReference type="EMBL" id="NAEP01000034">
    <property type="protein sequence ID" value="PDQ35372.1"/>
    <property type="molecule type" value="Genomic_DNA"/>
</dbReference>
<feature type="transmembrane region" description="Helical" evidence="1">
    <location>
        <begin position="27"/>
        <end position="52"/>
    </location>
</feature>
<dbReference type="AlphaFoldDB" id="A0A2A6FR68"/>
<organism evidence="2 3">
    <name type="scientific">Candidatus Lumbricidiphila eiseniae</name>
    <dbReference type="NCBI Taxonomy" id="1969409"/>
    <lineage>
        <taxon>Bacteria</taxon>
        <taxon>Bacillati</taxon>
        <taxon>Actinomycetota</taxon>
        <taxon>Actinomycetes</taxon>
        <taxon>Micrococcales</taxon>
        <taxon>Microbacteriaceae</taxon>
        <taxon>Candidatus Lumbricidiphila</taxon>
    </lineage>
</organism>
<keyword evidence="1" id="KW-1133">Transmembrane helix</keyword>
<gene>
    <name evidence="2" type="ORF">B5766_05980</name>
</gene>
<proteinExistence type="predicted"/>
<evidence type="ECO:0000256" key="1">
    <source>
        <dbReference type="SAM" id="Phobius"/>
    </source>
</evidence>
<sequence>MSVIRSVFAGFYAGWVWERRVSALRPLLVFVLGWFGLGLVVLGAFVIVLNVLNHTLYGAPVFVQRYLSAIASDNITEAMSTPGVDIDATTLTSRGINGPVSRAMLRTGVLNTGPKKVTITTDTTHPDGRHSITATYTLAGTSHTTTFDVVPLDPLYGLINRWKFATSPLTVLDVTTNNTPFFTAGHLTLDARANKPDTLRAAFSQQTPYLTLAPAAYLLSYTSPLLTIPAVTTTTTPNHVTPVELVAQPTHDFIQRVQTKLDQFLTTCTQQQVLMPTQCPFGTQINDRIIGTPRWTITSTPQVTLTPGTDSFIMPPTTGIARISVDVQSLYDGTKKHLIKNHPFTIGLNAQIQPNNTITIQLQ</sequence>
<accession>A0A2A6FR68</accession>
<keyword evidence="1" id="KW-0472">Membrane</keyword>
<reference evidence="3" key="1">
    <citation type="submission" date="2017-03" db="EMBL/GenBank/DDBJ databases">
        <authorList>
            <person name="Lund M.B."/>
        </authorList>
    </citation>
    <scope>NUCLEOTIDE SEQUENCE [LARGE SCALE GENOMIC DNA]</scope>
</reference>
<evidence type="ECO:0000313" key="2">
    <source>
        <dbReference type="EMBL" id="PDQ35372.1"/>
    </source>
</evidence>
<protein>
    <submittedName>
        <fullName evidence="2">Uncharacterized protein</fullName>
    </submittedName>
</protein>
<dbReference type="Proteomes" id="UP000219994">
    <property type="component" value="Unassembled WGS sequence"/>
</dbReference>
<name>A0A2A6FR68_9MICO</name>
<keyword evidence="1" id="KW-0812">Transmembrane</keyword>
<comment type="caution">
    <text evidence="2">The sequence shown here is derived from an EMBL/GenBank/DDBJ whole genome shotgun (WGS) entry which is preliminary data.</text>
</comment>